<dbReference type="Pfam" id="PF07486">
    <property type="entry name" value="Hydrolase_2"/>
    <property type="match status" value="1"/>
</dbReference>
<name>A0A1G6B328_EUBOX</name>
<gene>
    <name evidence="4" type="ORF">SAMN02910417_01101</name>
</gene>
<dbReference type="EMBL" id="FMXR01000008">
    <property type="protein sequence ID" value="SDB15005.1"/>
    <property type="molecule type" value="Genomic_DNA"/>
</dbReference>
<dbReference type="RefSeq" id="WP_090173068.1">
    <property type="nucleotide sequence ID" value="NZ_FMXR01000008.1"/>
</dbReference>
<evidence type="ECO:0000256" key="2">
    <source>
        <dbReference type="SAM" id="SignalP"/>
    </source>
</evidence>
<feature type="coiled-coil region" evidence="1">
    <location>
        <begin position="61"/>
        <end position="91"/>
    </location>
</feature>
<dbReference type="OrthoDB" id="9785345at2"/>
<feature type="signal peptide" evidence="2">
    <location>
        <begin position="1"/>
        <end position="21"/>
    </location>
</feature>
<keyword evidence="4" id="KW-0378">Hydrolase</keyword>
<keyword evidence="5" id="KW-1185">Reference proteome</keyword>
<feature type="domain" description="Cell wall hydrolase SleB" evidence="3">
    <location>
        <begin position="106"/>
        <end position="179"/>
    </location>
</feature>
<dbReference type="InterPro" id="IPR042047">
    <property type="entry name" value="SleB_dom1"/>
</dbReference>
<evidence type="ECO:0000259" key="3">
    <source>
        <dbReference type="Pfam" id="PF07486"/>
    </source>
</evidence>
<evidence type="ECO:0000313" key="5">
    <source>
        <dbReference type="Proteomes" id="UP000199228"/>
    </source>
</evidence>
<sequence length="200" mass="22402">MKFKIWLIVAGLLLVPQSVYASAGHTEAMETTLEASIAKKESSLSNGVSDVMTNAIDKAKKAEIKRKKRIAKKKQEKKEEKEKKKRLAKQSDIDIMAHVLMAEAGGESKECLYAVGSMIVNRMNDSYYHGTLEEVIYRKGQFECTWNGAIEKTPTDLCYEVAKDVLTNGSTIPENVVYAAEFLQGSGLWKEIDGMMFCYK</sequence>
<keyword evidence="1" id="KW-0175">Coiled coil</keyword>
<keyword evidence="2" id="KW-0732">Signal</keyword>
<dbReference type="Proteomes" id="UP000199228">
    <property type="component" value="Unassembled WGS sequence"/>
</dbReference>
<dbReference type="Gene3D" id="1.10.10.2520">
    <property type="entry name" value="Cell wall hydrolase SleB, domain 1"/>
    <property type="match status" value="1"/>
</dbReference>
<dbReference type="STRING" id="1732.SAMN02910417_01101"/>
<reference evidence="4 5" key="1">
    <citation type="submission" date="2016-10" db="EMBL/GenBank/DDBJ databases">
        <authorList>
            <person name="de Groot N.N."/>
        </authorList>
    </citation>
    <scope>NUCLEOTIDE SEQUENCE [LARGE SCALE GENOMIC DNA]</scope>
    <source>
        <strain evidence="4 5">DSM 3217</strain>
    </source>
</reference>
<evidence type="ECO:0000256" key="1">
    <source>
        <dbReference type="SAM" id="Coils"/>
    </source>
</evidence>
<feature type="chain" id="PRO_5011677744" evidence="2">
    <location>
        <begin position="22"/>
        <end position="200"/>
    </location>
</feature>
<dbReference type="AlphaFoldDB" id="A0A1G6B328"/>
<dbReference type="InterPro" id="IPR011105">
    <property type="entry name" value="Cell_wall_hydrolase_SleB"/>
</dbReference>
<evidence type="ECO:0000313" key="4">
    <source>
        <dbReference type="EMBL" id="SDB15005.1"/>
    </source>
</evidence>
<organism evidence="4 5">
    <name type="scientific">Eubacterium oxidoreducens</name>
    <dbReference type="NCBI Taxonomy" id="1732"/>
    <lineage>
        <taxon>Bacteria</taxon>
        <taxon>Bacillati</taxon>
        <taxon>Bacillota</taxon>
        <taxon>Clostridia</taxon>
        <taxon>Eubacteriales</taxon>
        <taxon>Eubacteriaceae</taxon>
        <taxon>Eubacterium</taxon>
    </lineage>
</organism>
<protein>
    <submittedName>
        <fullName evidence="4">Cell Wall Hydrolase</fullName>
    </submittedName>
</protein>
<proteinExistence type="predicted"/>
<accession>A0A1G6B328</accession>
<dbReference type="GO" id="GO:0016787">
    <property type="term" value="F:hydrolase activity"/>
    <property type="evidence" value="ECO:0007669"/>
    <property type="project" value="UniProtKB-KW"/>
</dbReference>